<reference evidence="1" key="1">
    <citation type="submission" date="2007-10" db="EMBL/GenBank/DDBJ databases">
        <authorList>
            <person name="Fulton L."/>
            <person name="Clifton S."/>
            <person name="Fulton B."/>
            <person name="Xu J."/>
            <person name="Minx P."/>
            <person name="Pepin K.H."/>
            <person name="Johnson M."/>
            <person name="Thiruvilangam P."/>
            <person name="Bhonagiri V."/>
            <person name="Nash W.E."/>
            <person name="Mardis E.R."/>
            <person name="Wilson R.K."/>
        </authorList>
    </citation>
    <scope>NUCLEOTIDE SEQUENCE [LARGE SCALE GENOMIC DNA]</scope>
    <source>
        <strain evidence="1">DSM 15702</strain>
    </source>
</reference>
<protein>
    <recommendedName>
        <fullName evidence="3">Lipocalin-like domain-containing protein</fullName>
    </recommendedName>
</protein>
<gene>
    <name evidence="1" type="ORF">EUBSIR_02742</name>
</gene>
<proteinExistence type="predicted"/>
<dbReference type="Proteomes" id="UP000005326">
    <property type="component" value="Unassembled WGS sequence"/>
</dbReference>
<organism evidence="1 2">
    <name type="scientific">[Eubacterium] siraeum DSM 15702</name>
    <dbReference type="NCBI Taxonomy" id="428128"/>
    <lineage>
        <taxon>Bacteria</taxon>
        <taxon>Bacillati</taxon>
        <taxon>Bacillota</taxon>
        <taxon>Clostridia</taxon>
        <taxon>Eubacteriales</taxon>
        <taxon>Oscillospiraceae</taxon>
        <taxon>Oscillospiraceae incertae sedis</taxon>
    </lineage>
</organism>
<evidence type="ECO:0000313" key="2">
    <source>
        <dbReference type="Proteomes" id="UP000005326"/>
    </source>
</evidence>
<dbReference type="EMBL" id="ABCA03000055">
    <property type="protein sequence ID" value="EDR99670.1"/>
    <property type="molecule type" value="Genomic_DNA"/>
</dbReference>
<keyword evidence="2" id="KW-1185">Reference proteome</keyword>
<reference evidence="1" key="2">
    <citation type="submission" date="2014-06" db="EMBL/GenBank/DDBJ databases">
        <title>Draft genome sequence of Eubacterium siraeum (DSM 15702).</title>
        <authorList>
            <person name="Sudarsanam P."/>
            <person name="Ley R."/>
            <person name="Guruge J."/>
            <person name="Turnbaugh P.J."/>
            <person name="Mahowald M."/>
            <person name="Liep D."/>
            <person name="Gordon J."/>
        </authorList>
    </citation>
    <scope>NUCLEOTIDE SEQUENCE</scope>
    <source>
        <strain evidence="1">DSM 15702</strain>
    </source>
</reference>
<accession>B0MSA2</accession>
<sequence length="142" mass="16308">MNSMNLIGKWKVKELQVYPEPCKTIFVAVEDFPKYITDEDLLNDYMQQASFIYEFCEDGTVETMMPIPEEMMEKAKEQGAKIKGNYGVIDTTVWKEEDGKIFYDTKINGTVMDEPVSSFAEIKEAEDGTIRFNAGFTVLERV</sequence>
<comment type="caution">
    <text evidence="1">The sequence shown here is derived from an EMBL/GenBank/DDBJ whole genome shotgun (WGS) entry which is preliminary data.</text>
</comment>
<evidence type="ECO:0008006" key="3">
    <source>
        <dbReference type="Google" id="ProtNLM"/>
    </source>
</evidence>
<evidence type="ECO:0000313" key="1">
    <source>
        <dbReference type="EMBL" id="EDR99670.1"/>
    </source>
</evidence>
<dbReference type="AlphaFoldDB" id="B0MSA2"/>
<name>B0MSA2_9FIRM</name>